<dbReference type="Pfam" id="PF00005">
    <property type="entry name" value="ABC_tran"/>
    <property type="match status" value="1"/>
</dbReference>
<dbReference type="PANTHER" id="PTHR42798:SF6">
    <property type="entry name" value="CELL DIVISION ATP-BINDING PROTEIN FTSE"/>
    <property type="match status" value="1"/>
</dbReference>
<dbReference type="PANTHER" id="PTHR42798">
    <property type="entry name" value="LIPOPROTEIN-RELEASING SYSTEM ATP-BINDING PROTEIN LOLD"/>
    <property type="match status" value="1"/>
</dbReference>
<dbReference type="InterPro" id="IPR027417">
    <property type="entry name" value="P-loop_NTPase"/>
</dbReference>
<reference evidence="4 5" key="2">
    <citation type="submission" date="2024-03" db="EMBL/GenBank/DDBJ databases">
        <title>The Genome Sequence of Enterococcus sp. DIV0727d.</title>
        <authorList>
            <consortium name="The Broad Institute Genomics Platform"/>
            <consortium name="The Broad Institute Microbial Omics Core"/>
            <consortium name="The Broad Institute Genomic Center for Infectious Diseases"/>
            <person name="Earl A."/>
            <person name="Manson A."/>
            <person name="Gilmore M."/>
            <person name="Schwartman J."/>
            <person name="Shea T."/>
            <person name="Abouelleil A."/>
            <person name="Cao P."/>
            <person name="Chapman S."/>
            <person name="Cusick C."/>
            <person name="Young S."/>
            <person name="Neafsey D."/>
            <person name="Nusbaum C."/>
            <person name="Birren B."/>
        </authorList>
    </citation>
    <scope>NUCLEOTIDE SEQUENCE [LARGE SCALE GENOMIC DNA]</scope>
    <source>
        <strain evidence="4 5">12C11_DIV0727</strain>
    </source>
</reference>
<keyword evidence="2" id="KW-0067">ATP-binding</keyword>
<accession>A0ABZ2TBX4</accession>
<evidence type="ECO:0000256" key="2">
    <source>
        <dbReference type="ARBA" id="ARBA00022840"/>
    </source>
</evidence>
<dbReference type="SUPFAM" id="SSF52540">
    <property type="entry name" value="P-loop containing nucleoside triphosphate hydrolases"/>
    <property type="match status" value="1"/>
</dbReference>
<keyword evidence="5" id="KW-1185">Reference proteome</keyword>
<proteinExistence type="predicted"/>
<evidence type="ECO:0000313" key="5">
    <source>
        <dbReference type="Proteomes" id="UP000195080"/>
    </source>
</evidence>
<dbReference type="InterPro" id="IPR003593">
    <property type="entry name" value="AAA+_ATPase"/>
</dbReference>
<feature type="domain" description="ABC transporter" evidence="3">
    <location>
        <begin position="4"/>
        <end position="228"/>
    </location>
</feature>
<dbReference type="EMBL" id="CP147248">
    <property type="protein sequence ID" value="WYJ87629.1"/>
    <property type="molecule type" value="Genomic_DNA"/>
</dbReference>
<dbReference type="InterPro" id="IPR003439">
    <property type="entry name" value="ABC_transporter-like_ATP-bd"/>
</dbReference>
<protein>
    <recommendedName>
        <fullName evidence="3">ABC transporter domain-containing protein</fullName>
    </recommendedName>
</protein>
<evidence type="ECO:0000259" key="3">
    <source>
        <dbReference type="PROSITE" id="PS50893"/>
    </source>
</evidence>
<dbReference type="PROSITE" id="PS50893">
    <property type="entry name" value="ABC_TRANSPORTER_2"/>
    <property type="match status" value="1"/>
</dbReference>
<dbReference type="Gene3D" id="3.40.50.300">
    <property type="entry name" value="P-loop containing nucleotide triphosphate hydrolases"/>
    <property type="match status" value="1"/>
</dbReference>
<keyword evidence="1" id="KW-0547">Nucleotide-binding</keyword>
<gene>
    <name evidence="4" type="ORF">A5866_002753</name>
</gene>
<evidence type="ECO:0000313" key="4">
    <source>
        <dbReference type="EMBL" id="WYJ87629.1"/>
    </source>
</evidence>
<reference evidence="5" key="1">
    <citation type="submission" date="2017-05" db="EMBL/GenBank/DDBJ databases">
        <title>The Genome Sequence of EEnterococcus faecalis 9F2_4866.</title>
        <authorList>
            <consortium name="The Broad Institute Genomics Platform"/>
            <consortium name="The Broad Institute Genomic Center for Infectious Diseases"/>
            <person name="Earl A."/>
            <person name="Manson A."/>
            <person name="Schwartman J."/>
            <person name="Gilmore M."/>
            <person name="Abouelleil A."/>
            <person name="Cao P."/>
            <person name="Chapman S."/>
            <person name="Cusick C."/>
            <person name="Shea T."/>
            <person name="Young S."/>
            <person name="Neafsey D."/>
            <person name="Nusbaum C."/>
            <person name="Birren B."/>
        </authorList>
    </citation>
    <scope>NUCLEOTIDE SEQUENCE [LARGE SCALE GENOMIC DNA]</scope>
    <source>
        <strain evidence="5">12C11_DIV0727</strain>
    </source>
</reference>
<dbReference type="Proteomes" id="UP000195080">
    <property type="component" value="Chromosome"/>
</dbReference>
<dbReference type="SMART" id="SM00382">
    <property type="entry name" value="AAA"/>
    <property type="match status" value="1"/>
</dbReference>
<sequence>MMILSLKNIVYTHKKNNVTVLDDVTIDFSLGQVYGVLGKSGAGKTTLLALLAGLDQVSSGDILFKNHNLNAINRDHYRQQELGAIFQQYNVLSNETALTMLKLCALNSTVQGKGDPYFYEALKKVGINEKLAKQKIKKLSVANQQRVYLAQAVIKDPKIVLIDEPIESLSELSLEMVMEYIRIYAKNENKCVIISSRSKAIAEHVDELWGLNGGKLSFIKDNVEQKTF</sequence>
<name>A0ABZ2TBX4_9ENTE</name>
<organism evidence="4 5">
    <name type="scientific">Candidatus Enterococcus lemimoniae</name>
    <dbReference type="NCBI Taxonomy" id="1834167"/>
    <lineage>
        <taxon>Bacteria</taxon>
        <taxon>Bacillati</taxon>
        <taxon>Bacillota</taxon>
        <taxon>Bacilli</taxon>
        <taxon>Lactobacillales</taxon>
        <taxon>Enterococcaceae</taxon>
        <taxon>Enterococcus</taxon>
    </lineage>
</organism>
<evidence type="ECO:0000256" key="1">
    <source>
        <dbReference type="ARBA" id="ARBA00022741"/>
    </source>
</evidence>